<dbReference type="EMBL" id="QUMQ01000001">
    <property type="protein sequence ID" value="REF97926.1"/>
    <property type="molecule type" value="Genomic_DNA"/>
</dbReference>
<dbReference type="CDD" id="cd20694">
    <property type="entry name" value="CdiI_Ct-like"/>
    <property type="match status" value="1"/>
</dbReference>
<dbReference type="InterPro" id="IPR011030">
    <property type="entry name" value="Lipovitellin_superhlx_dom"/>
</dbReference>
<comment type="caution">
    <text evidence="2">The sequence shown here is derived from an EMBL/GenBank/DDBJ whole genome shotgun (WGS) entry which is preliminary data.</text>
</comment>
<dbReference type="OrthoDB" id="3695133at2"/>
<dbReference type="AlphaFoldDB" id="A0A3D9ZKH8"/>
<dbReference type="Pfam" id="PF02985">
    <property type="entry name" value="HEAT"/>
    <property type="match status" value="1"/>
</dbReference>
<dbReference type="InterPro" id="IPR049796">
    <property type="entry name" value="CdiI_Ct-like"/>
</dbReference>
<keyword evidence="3" id="KW-1185">Reference proteome</keyword>
<gene>
    <name evidence="2" type="ORF">DFJ67_3935</name>
</gene>
<protein>
    <submittedName>
        <fullName evidence="2">HEAT repeat protein</fullName>
    </submittedName>
</protein>
<dbReference type="InterPro" id="IPR000357">
    <property type="entry name" value="HEAT"/>
</dbReference>
<sequence length="79" mass="8963">MVGAVLHGGEDWQELQELYLGLLEHEDRQVRILAATCLGQLARVYGQLDEDRVVPELRRVKATDALSDIAVFLHPRRGR</sequence>
<dbReference type="InterPro" id="IPR011989">
    <property type="entry name" value="ARM-like"/>
</dbReference>
<keyword evidence="1" id="KW-0677">Repeat</keyword>
<organism evidence="2 3">
    <name type="scientific">Asanoa ferruginea</name>
    <dbReference type="NCBI Taxonomy" id="53367"/>
    <lineage>
        <taxon>Bacteria</taxon>
        <taxon>Bacillati</taxon>
        <taxon>Actinomycetota</taxon>
        <taxon>Actinomycetes</taxon>
        <taxon>Micromonosporales</taxon>
        <taxon>Micromonosporaceae</taxon>
        <taxon>Asanoa</taxon>
    </lineage>
</organism>
<evidence type="ECO:0000313" key="3">
    <source>
        <dbReference type="Proteomes" id="UP000256913"/>
    </source>
</evidence>
<evidence type="ECO:0000256" key="1">
    <source>
        <dbReference type="ARBA" id="ARBA00022737"/>
    </source>
</evidence>
<dbReference type="Gene3D" id="1.25.10.10">
    <property type="entry name" value="Leucine-rich Repeat Variant"/>
    <property type="match status" value="1"/>
</dbReference>
<dbReference type="Proteomes" id="UP000256913">
    <property type="component" value="Unassembled WGS sequence"/>
</dbReference>
<name>A0A3D9ZKH8_9ACTN</name>
<proteinExistence type="predicted"/>
<accession>A0A3D9ZKH8</accession>
<evidence type="ECO:0000313" key="2">
    <source>
        <dbReference type="EMBL" id="REF97926.1"/>
    </source>
</evidence>
<dbReference type="SUPFAM" id="SSF48431">
    <property type="entry name" value="Lipovitellin-phosvitin complex, superhelical domain"/>
    <property type="match status" value="1"/>
</dbReference>
<reference evidence="2 3" key="1">
    <citation type="submission" date="2018-08" db="EMBL/GenBank/DDBJ databases">
        <title>Sequencing the genomes of 1000 actinobacteria strains.</title>
        <authorList>
            <person name="Klenk H.-P."/>
        </authorList>
    </citation>
    <scope>NUCLEOTIDE SEQUENCE [LARGE SCALE GENOMIC DNA]</scope>
    <source>
        <strain evidence="2 3">DSM 44099</strain>
    </source>
</reference>